<dbReference type="EMBL" id="JARKIE010000025">
    <property type="protein sequence ID" value="KAJ7698604.1"/>
    <property type="molecule type" value="Genomic_DNA"/>
</dbReference>
<evidence type="ECO:0000313" key="2">
    <source>
        <dbReference type="EMBL" id="KAJ7698604.1"/>
    </source>
</evidence>
<reference evidence="2" key="1">
    <citation type="submission" date="2023-03" db="EMBL/GenBank/DDBJ databases">
        <title>Massive genome expansion in bonnet fungi (Mycena s.s.) driven by repeated elements and novel gene families across ecological guilds.</title>
        <authorList>
            <consortium name="Lawrence Berkeley National Laboratory"/>
            <person name="Harder C.B."/>
            <person name="Miyauchi S."/>
            <person name="Viragh M."/>
            <person name="Kuo A."/>
            <person name="Thoen E."/>
            <person name="Andreopoulos B."/>
            <person name="Lu D."/>
            <person name="Skrede I."/>
            <person name="Drula E."/>
            <person name="Henrissat B."/>
            <person name="Morin E."/>
            <person name="Kohler A."/>
            <person name="Barry K."/>
            <person name="LaButti K."/>
            <person name="Morin E."/>
            <person name="Salamov A."/>
            <person name="Lipzen A."/>
            <person name="Mereny Z."/>
            <person name="Hegedus B."/>
            <person name="Baldrian P."/>
            <person name="Stursova M."/>
            <person name="Weitz H."/>
            <person name="Taylor A."/>
            <person name="Grigoriev I.V."/>
            <person name="Nagy L.G."/>
            <person name="Martin F."/>
            <person name="Kauserud H."/>
        </authorList>
    </citation>
    <scope>NUCLEOTIDE SEQUENCE</scope>
    <source>
        <strain evidence="2">CBHHK067</strain>
    </source>
</reference>
<sequence>MVPAQTQALFSQGIGFGDSAGDSDYRSEIDPLSTCWSGPATRAARGNSGQLKKKLDWSAGTRGDDTLATTGDRVTIDWRSRTRCVKFYCKQLQAEGNNTQYSAVVRGDVIPTIGDSPIREQGALGGFTLGVPKMPSAWRVWWQLYSQQAGDTCRSNMARIQSGDTSGLPECRCTPRTLAYPELLRRKYKGGRVHFHQSIIITVQETGIGIGNKDRRTDRAVGGIGVPPASRKVRFAPPALGPGFACCGMTQEKELKTLEQGGYTNKACTRTISGRHYSHVIVAQARHNYSQSSKPKFAPGSNCLGKITRVHPSRIPWMKWVVEVESFFGVRPGSAAWITVRMFGRNCSDLAIVAWPVAGADANAREKDLPHAIVRHERVKSEKPLFSFPSTAPTRRPPPHLPQNGAGRTPPRTEGRTASGDGRRRGEFEAHLLYKSIRNAEEDAKPGRTRGMGKKAKRIVVEYVRTGSGRRSSFHSDLRPRSLPRFLFNSAASNADLRV</sequence>
<proteinExistence type="predicted"/>
<accession>A0AAD7DV73</accession>
<feature type="compositionally biased region" description="Basic and acidic residues" evidence="1">
    <location>
        <begin position="411"/>
        <end position="425"/>
    </location>
</feature>
<evidence type="ECO:0000313" key="3">
    <source>
        <dbReference type="Proteomes" id="UP001221757"/>
    </source>
</evidence>
<feature type="region of interest" description="Disordered" evidence="1">
    <location>
        <begin position="384"/>
        <end position="425"/>
    </location>
</feature>
<gene>
    <name evidence="2" type="ORF">B0H17DRAFT_1129655</name>
</gene>
<dbReference type="AlphaFoldDB" id="A0AAD7DV73"/>
<name>A0AAD7DV73_MYCRO</name>
<protein>
    <submittedName>
        <fullName evidence="2">Uncharacterized protein</fullName>
    </submittedName>
</protein>
<evidence type="ECO:0000256" key="1">
    <source>
        <dbReference type="SAM" id="MobiDB-lite"/>
    </source>
</evidence>
<comment type="caution">
    <text evidence="2">The sequence shown here is derived from an EMBL/GenBank/DDBJ whole genome shotgun (WGS) entry which is preliminary data.</text>
</comment>
<keyword evidence="3" id="KW-1185">Reference proteome</keyword>
<organism evidence="2 3">
    <name type="scientific">Mycena rosella</name>
    <name type="common">Pink bonnet</name>
    <name type="synonym">Agaricus rosellus</name>
    <dbReference type="NCBI Taxonomy" id="1033263"/>
    <lineage>
        <taxon>Eukaryota</taxon>
        <taxon>Fungi</taxon>
        <taxon>Dikarya</taxon>
        <taxon>Basidiomycota</taxon>
        <taxon>Agaricomycotina</taxon>
        <taxon>Agaricomycetes</taxon>
        <taxon>Agaricomycetidae</taxon>
        <taxon>Agaricales</taxon>
        <taxon>Marasmiineae</taxon>
        <taxon>Mycenaceae</taxon>
        <taxon>Mycena</taxon>
    </lineage>
</organism>
<dbReference type="Proteomes" id="UP001221757">
    <property type="component" value="Unassembled WGS sequence"/>
</dbReference>